<dbReference type="AlphaFoldDB" id="A0ABD1XDD9"/>
<dbReference type="EMBL" id="JBFOLJ010000001">
    <property type="protein sequence ID" value="KAL2559705.1"/>
    <property type="molecule type" value="Genomic_DNA"/>
</dbReference>
<organism evidence="1 2">
    <name type="scientific">Forsythia ovata</name>
    <dbReference type="NCBI Taxonomy" id="205694"/>
    <lineage>
        <taxon>Eukaryota</taxon>
        <taxon>Viridiplantae</taxon>
        <taxon>Streptophyta</taxon>
        <taxon>Embryophyta</taxon>
        <taxon>Tracheophyta</taxon>
        <taxon>Spermatophyta</taxon>
        <taxon>Magnoliopsida</taxon>
        <taxon>eudicotyledons</taxon>
        <taxon>Gunneridae</taxon>
        <taxon>Pentapetalae</taxon>
        <taxon>asterids</taxon>
        <taxon>lamiids</taxon>
        <taxon>Lamiales</taxon>
        <taxon>Oleaceae</taxon>
        <taxon>Forsythieae</taxon>
        <taxon>Forsythia</taxon>
    </lineage>
</organism>
<dbReference type="PANTHER" id="PTHR32258">
    <property type="entry name" value="PROTEIN NETWORKED 4A"/>
    <property type="match status" value="1"/>
</dbReference>
<keyword evidence="2" id="KW-1185">Reference proteome</keyword>
<evidence type="ECO:0000313" key="1">
    <source>
        <dbReference type="EMBL" id="KAL2559705.1"/>
    </source>
</evidence>
<evidence type="ECO:0000313" key="2">
    <source>
        <dbReference type="Proteomes" id="UP001604277"/>
    </source>
</evidence>
<dbReference type="InterPro" id="IPR051861">
    <property type="entry name" value="NET_actin-binding_domain"/>
</dbReference>
<name>A0ABD1XDD9_9LAMI</name>
<dbReference type="PANTHER" id="PTHR32258:SF32">
    <property type="entry name" value="PROTEIN NETWORKED 1D"/>
    <property type="match status" value="1"/>
</dbReference>
<sequence>MLKLYSFHQAGFLIQKAVIECEKLEGQLEESNMTILKLFDINKKLMKRVRNSSFFDVNFSFKSDEDGSASRRRISVQTRRISEKIARLQLVVQKLQFVLLKLDDEKEVGVKFIMSETRRRILLEDYLYNGRKTIHR</sequence>
<dbReference type="Proteomes" id="UP001604277">
    <property type="component" value="Unassembled WGS sequence"/>
</dbReference>
<comment type="caution">
    <text evidence="1">The sequence shown here is derived from an EMBL/GenBank/DDBJ whole genome shotgun (WGS) entry which is preliminary data.</text>
</comment>
<accession>A0ABD1XDD9</accession>
<proteinExistence type="predicted"/>
<gene>
    <name evidence="1" type="ORF">Fot_04444</name>
</gene>
<reference evidence="2" key="1">
    <citation type="submission" date="2024-07" db="EMBL/GenBank/DDBJ databases">
        <title>Two chromosome-level genome assemblies of Korean endemic species Abeliophyllum distichum and Forsythia ovata (Oleaceae).</title>
        <authorList>
            <person name="Jang H."/>
        </authorList>
    </citation>
    <scope>NUCLEOTIDE SEQUENCE [LARGE SCALE GENOMIC DNA]</scope>
</reference>
<protein>
    <submittedName>
        <fullName evidence="1">Protein NETWORKED 1D</fullName>
    </submittedName>
</protein>